<name>A0AAI9VGQ8_9PEZI</name>
<gene>
    <name evidence="2" type="ORF">CCUS01_16212</name>
</gene>
<evidence type="ECO:0000313" key="2">
    <source>
        <dbReference type="EMBL" id="KAK1480554.1"/>
    </source>
</evidence>
<organism evidence="2 3">
    <name type="scientific">Colletotrichum cuscutae</name>
    <dbReference type="NCBI Taxonomy" id="1209917"/>
    <lineage>
        <taxon>Eukaryota</taxon>
        <taxon>Fungi</taxon>
        <taxon>Dikarya</taxon>
        <taxon>Ascomycota</taxon>
        <taxon>Pezizomycotina</taxon>
        <taxon>Sordariomycetes</taxon>
        <taxon>Hypocreomycetidae</taxon>
        <taxon>Glomerellales</taxon>
        <taxon>Glomerellaceae</taxon>
        <taxon>Colletotrichum</taxon>
        <taxon>Colletotrichum acutatum species complex</taxon>
    </lineage>
</organism>
<evidence type="ECO:0000313" key="3">
    <source>
        <dbReference type="Proteomes" id="UP001239213"/>
    </source>
</evidence>
<keyword evidence="3" id="KW-1185">Reference proteome</keyword>
<evidence type="ECO:0000256" key="1">
    <source>
        <dbReference type="SAM" id="MobiDB-lite"/>
    </source>
</evidence>
<proteinExistence type="predicted"/>
<sequence length="225" mass="25617">MSSHHSPFEHDPGQGQTPARLDPFFEFMNLPASEYPHIDLNSEYAIPAPYPYPQSPLHSHFSSEPEAVPRGSAPSPSEQDPVAIIFGWHCATDEQALQHSCYIMKEIAKGNLAESSMDPILFQDILSIHRQTYRDKMPLVRELFSRDTEDFRVPFRYLHDLFCAWRSVCRIKVQSSQGLDIAIDDNDAEKILMCEAIVRSILRGILKHIESIKENQKLNLSGEVP</sequence>
<protein>
    <submittedName>
        <fullName evidence="2">Uncharacterized protein</fullName>
    </submittedName>
</protein>
<dbReference type="AlphaFoldDB" id="A0AAI9VGQ8"/>
<reference evidence="2" key="1">
    <citation type="submission" date="2016-11" db="EMBL/GenBank/DDBJ databases">
        <title>The genome sequence of Colletotrichum cuscutae.</title>
        <authorList>
            <person name="Baroncelli R."/>
        </authorList>
    </citation>
    <scope>NUCLEOTIDE SEQUENCE</scope>
    <source>
        <strain evidence="2">IMI 304802</strain>
    </source>
</reference>
<feature type="region of interest" description="Disordered" evidence="1">
    <location>
        <begin position="55"/>
        <end position="78"/>
    </location>
</feature>
<dbReference type="EMBL" id="MPDP01000108">
    <property type="protein sequence ID" value="KAK1480554.1"/>
    <property type="molecule type" value="Genomic_DNA"/>
</dbReference>
<comment type="caution">
    <text evidence="2">The sequence shown here is derived from an EMBL/GenBank/DDBJ whole genome shotgun (WGS) entry which is preliminary data.</text>
</comment>
<dbReference type="Proteomes" id="UP001239213">
    <property type="component" value="Unassembled WGS sequence"/>
</dbReference>
<feature type="compositionally biased region" description="Basic and acidic residues" evidence="1">
    <location>
        <begin position="1"/>
        <end position="12"/>
    </location>
</feature>
<feature type="region of interest" description="Disordered" evidence="1">
    <location>
        <begin position="1"/>
        <end position="21"/>
    </location>
</feature>
<accession>A0AAI9VGQ8</accession>